<proteinExistence type="predicted"/>
<name>A0A369TMG0_9RHOB</name>
<evidence type="ECO:0000313" key="2">
    <source>
        <dbReference type="EMBL" id="RDD65625.1"/>
    </source>
</evidence>
<accession>A0A369TMG0</accession>
<dbReference type="EMBL" id="QPMK01000011">
    <property type="protein sequence ID" value="RDD65625.1"/>
    <property type="molecule type" value="Genomic_DNA"/>
</dbReference>
<protein>
    <submittedName>
        <fullName evidence="2">FAD-binding protein</fullName>
    </submittedName>
</protein>
<dbReference type="PRINTS" id="PR00419">
    <property type="entry name" value="ADXRDTASE"/>
</dbReference>
<dbReference type="InterPro" id="IPR036188">
    <property type="entry name" value="FAD/NAD-bd_sf"/>
</dbReference>
<dbReference type="AlphaFoldDB" id="A0A369TMG0"/>
<dbReference type="PANTHER" id="PTHR16128">
    <property type="entry name" value="FAD/NAD(P)-BINDING OXIDOREDUCTASE FAMILY PROTEIN"/>
    <property type="match status" value="1"/>
</dbReference>
<feature type="domain" description="Amine oxidase" evidence="1">
    <location>
        <begin position="87"/>
        <end position="309"/>
    </location>
</feature>
<evidence type="ECO:0000313" key="3">
    <source>
        <dbReference type="Proteomes" id="UP000253977"/>
    </source>
</evidence>
<organism evidence="2 3">
    <name type="scientific">Thalassococcus profundi</name>
    <dbReference type="NCBI Taxonomy" id="2282382"/>
    <lineage>
        <taxon>Bacteria</taxon>
        <taxon>Pseudomonadati</taxon>
        <taxon>Pseudomonadota</taxon>
        <taxon>Alphaproteobacteria</taxon>
        <taxon>Rhodobacterales</taxon>
        <taxon>Roseobacteraceae</taxon>
        <taxon>Thalassococcus</taxon>
    </lineage>
</organism>
<dbReference type="PANTHER" id="PTHR16128:SF5">
    <property type="entry name" value="FAD_NAD(P)-BINDING OXIDOREDUCTASE FAMILY PROTEIN"/>
    <property type="match status" value="1"/>
</dbReference>
<dbReference type="Pfam" id="PF13450">
    <property type="entry name" value="NAD_binding_8"/>
    <property type="match status" value="1"/>
</dbReference>
<dbReference type="OrthoDB" id="5792777at2"/>
<dbReference type="InterPro" id="IPR002937">
    <property type="entry name" value="Amino_oxidase"/>
</dbReference>
<keyword evidence="3" id="KW-1185">Reference proteome</keyword>
<dbReference type="GO" id="GO:0016491">
    <property type="term" value="F:oxidoreductase activity"/>
    <property type="evidence" value="ECO:0007669"/>
    <property type="project" value="InterPro"/>
</dbReference>
<reference evidence="2 3" key="1">
    <citation type="submission" date="2018-07" db="EMBL/GenBank/DDBJ databases">
        <title>Thalassococcus profundi sp. nov., a marine bacterium isolated from deep seawater of Okinawa Trough.</title>
        <authorList>
            <person name="Yu M."/>
        </authorList>
    </citation>
    <scope>NUCLEOTIDE SEQUENCE [LARGE SCALE GENOMIC DNA]</scope>
    <source>
        <strain evidence="2 3">WRAS1</strain>
    </source>
</reference>
<comment type="caution">
    <text evidence="2">The sequence shown here is derived from an EMBL/GenBank/DDBJ whole genome shotgun (WGS) entry which is preliminary data.</text>
</comment>
<dbReference type="Gene3D" id="3.50.50.60">
    <property type="entry name" value="FAD/NAD(P)-binding domain"/>
    <property type="match status" value="1"/>
</dbReference>
<sequence>MPKIAVIGAGMAGLTCARALGDHGLRPVIFDKGRGLGGRMATRRAEGGFQFDHGAQYLTARSRGFAEMLAGAEAAGALALWPEPRERPAYVGIPGMTGLAKHIGEELDIRKATRIQRIVPEDGHWRLDWQDGSERFDRLVITAPAPQTAALLPEDHDFAEALHSVGMDPCLTLMVGLPTGADLPFVTRRAPEEDISWIACDSAKPGRPDGPCVVAQAGRGWSLRHLELELDAIAERMLPLVREIIGKGATVDPPYLSAHRWRYGLVTSPLGQPYLRDGAKTLFAGGDWCLGAKAEDAWTSGRAIADALIDGL</sequence>
<dbReference type="RefSeq" id="WP_114511666.1">
    <property type="nucleotide sequence ID" value="NZ_QPMK01000011.1"/>
</dbReference>
<dbReference type="Pfam" id="PF01593">
    <property type="entry name" value="Amino_oxidase"/>
    <property type="match status" value="1"/>
</dbReference>
<gene>
    <name evidence="2" type="ORF">DU478_14410</name>
</gene>
<dbReference type="Gene3D" id="3.90.660.10">
    <property type="match status" value="1"/>
</dbReference>
<evidence type="ECO:0000259" key="1">
    <source>
        <dbReference type="Pfam" id="PF01593"/>
    </source>
</evidence>
<dbReference type="SUPFAM" id="SSF51905">
    <property type="entry name" value="FAD/NAD(P)-binding domain"/>
    <property type="match status" value="1"/>
</dbReference>
<dbReference type="Proteomes" id="UP000253977">
    <property type="component" value="Unassembled WGS sequence"/>
</dbReference>